<evidence type="ECO:0000313" key="2">
    <source>
        <dbReference type="EMBL" id="ESZ97112.1"/>
    </source>
</evidence>
<evidence type="ECO:0000313" key="3">
    <source>
        <dbReference type="Proteomes" id="UP000019487"/>
    </source>
</evidence>
<feature type="compositionally biased region" description="Basic and acidic residues" evidence="1">
    <location>
        <begin position="47"/>
        <end position="59"/>
    </location>
</feature>
<gene>
    <name evidence="2" type="ORF">SBOR_2542</name>
</gene>
<feature type="region of interest" description="Disordered" evidence="1">
    <location>
        <begin position="1"/>
        <end position="61"/>
    </location>
</feature>
<dbReference type="OrthoDB" id="19045at2759"/>
<keyword evidence="2" id="KW-0418">Kinase</keyword>
<feature type="compositionally biased region" description="Polar residues" evidence="1">
    <location>
        <begin position="28"/>
        <end position="46"/>
    </location>
</feature>
<dbReference type="InterPro" id="IPR027417">
    <property type="entry name" value="P-loop_NTPase"/>
</dbReference>
<dbReference type="EMBL" id="AYSA01000102">
    <property type="protein sequence ID" value="ESZ97112.1"/>
    <property type="molecule type" value="Genomic_DNA"/>
</dbReference>
<dbReference type="NCBIfam" id="TIGR01662">
    <property type="entry name" value="HAD-SF-IIIA"/>
    <property type="match status" value="1"/>
</dbReference>
<dbReference type="NCBIfam" id="TIGR01664">
    <property type="entry name" value="DNA-3'-Pase"/>
    <property type="match status" value="1"/>
</dbReference>
<dbReference type="InterPro" id="IPR006551">
    <property type="entry name" value="Polynucleotide_phosphatase"/>
</dbReference>
<dbReference type="GO" id="GO:0006281">
    <property type="term" value="P:DNA repair"/>
    <property type="evidence" value="ECO:0007669"/>
    <property type="project" value="TreeGrafter"/>
</dbReference>
<dbReference type="FunFam" id="3.40.50.300:FF:000737">
    <property type="entry name" value="Bifunctional polynucleotide phosphatase/kinase"/>
    <property type="match status" value="1"/>
</dbReference>
<dbReference type="InterPro" id="IPR036412">
    <property type="entry name" value="HAD-like_sf"/>
</dbReference>
<dbReference type="CDD" id="cd01625">
    <property type="entry name" value="HAD_PNP"/>
    <property type="match status" value="1"/>
</dbReference>
<organism evidence="2 3">
    <name type="scientific">Sclerotinia borealis (strain F-4128)</name>
    <dbReference type="NCBI Taxonomy" id="1432307"/>
    <lineage>
        <taxon>Eukaryota</taxon>
        <taxon>Fungi</taxon>
        <taxon>Dikarya</taxon>
        <taxon>Ascomycota</taxon>
        <taxon>Pezizomycotina</taxon>
        <taxon>Leotiomycetes</taxon>
        <taxon>Helotiales</taxon>
        <taxon>Sclerotiniaceae</taxon>
        <taxon>Sclerotinia</taxon>
    </lineage>
</organism>
<dbReference type="InterPro" id="IPR023214">
    <property type="entry name" value="HAD_sf"/>
</dbReference>
<dbReference type="FunFam" id="3.40.50.1000:FF:000078">
    <property type="entry name" value="Bifunctional polynucleotide phosphatase/kinase"/>
    <property type="match status" value="1"/>
</dbReference>
<dbReference type="Gene3D" id="3.40.50.300">
    <property type="entry name" value="P-loop containing nucleotide triphosphate hydrolases"/>
    <property type="match status" value="1"/>
</dbReference>
<dbReference type="SUPFAM" id="SSF56784">
    <property type="entry name" value="HAD-like"/>
    <property type="match status" value="1"/>
</dbReference>
<dbReference type="HOGENOM" id="CLU_014938_3_0_1"/>
<dbReference type="SUPFAM" id="SSF52540">
    <property type="entry name" value="P-loop containing nucleoside triphosphate hydrolases"/>
    <property type="match status" value="1"/>
</dbReference>
<dbReference type="GO" id="GO:0046404">
    <property type="term" value="F:ATP-dependent polydeoxyribonucleotide 5'-hydroxyl-kinase activity"/>
    <property type="evidence" value="ECO:0007669"/>
    <property type="project" value="TreeGrafter"/>
</dbReference>
<dbReference type="PANTHER" id="PTHR12083:SF9">
    <property type="entry name" value="BIFUNCTIONAL POLYNUCLEOTIDE PHOSPHATASE_KINASE"/>
    <property type="match status" value="1"/>
</dbReference>
<dbReference type="GO" id="GO:0003690">
    <property type="term" value="F:double-stranded DNA binding"/>
    <property type="evidence" value="ECO:0007669"/>
    <property type="project" value="TreeGrafter"/>
</dbReference>
<sequence>MASPGRTQKRKLSTDRPISPPPLRRKVQSTATQTAVASFFTPTSQKPPEKISWQERAPNDDTPSTLLVGKFEPSDSPTTDVLFQNTKRNKVAAFDFDSTLIQTSSGKKHSSNGQDWKWWHASVPGTLKKLYLEDGFRVVVISNQAGISLKMDPKPPKARLAEFKTKVSAVFNHLDIPVSIYAATEKDVYRKPRTGMWKELLEDYDIHLPGDLNLEESIFVGDAAGRHASTGQSKDFSCSDRNFAENVGIKFFTPEEYFLKETPRPFTRTFEPGDYSSGNTTVSPKYEKENPTDVVILCGSPGAGKSTYYWKELESLGYARVNQDNLKTRDKCFKVAGQYLDEGKSVVVDNTNADRDVRSKWIALAAKHSVPIRCVHFLAGAQVCEHNDAVRGLNEIMNPEKRKILPKLAFTSFTSRYQRPELAEGFQDITEVPFKVCPTAAHHFFPCMFNAEVISSREAKPNEKFGLNTGLKRSLNNLDTDWSARTWHISHGSRYDPKNVYIYPNIDPRELDGLQQRYKSMPVFVFCLDHQNSIYDVDRTLKIEHCSLM</sequence>
<dbReference type="Pfam" id="PF08645">
    <property type="entry name" value="PNK3P"/>
    <property type="match status" value="1"/>
</dbReference>
<dbReference type="GO" id="GO:0046403">
    <property type="term" value="F:polynucleotide 3'-phosphatase activity"/>
    <property type="evidence" value="ECO:0007669"/>
    <property type="project" value="TreeGrafter"/>
</dbReference>
<accession>W9CJY4</accession>
<name>W9CJY4_SCLBF</name>
<comment type="caution">
    <text evidence="2">The sequence shown here is derived from an EMBL/GenBank/DDBJ whole genome shotgun (WGS) entry which is preliminary data.</text>
</comment>
<dbReference type="Proteomes" id="UP000019487">
    <property type="component" value="Unassembled WGS sequence"/>
</dbReference>
<dbReference type="Pfam" id="PF13671">
    <property type="entry name" value="AAA_33"/>
    <property type="match status" value="1"/>
</dbReference>
<keyword evidence="3" id="KW-1185">Reference proteome</keyword>
<proteinExistence type="predicted"/>
<dbReference type="STRING" id="1432307.W9CJY4"/>
<dbReference type="InterPro" id="IPR013954">
    <property type="entry name" value="PNK3P"/>
</dbReference>
<dbReference type="InterPro" id="IPR006549">
    <property type="entry name" value="HAD-SF_hydro_IIIA"/>
</dbReference>
<dbReference type="PANTHER" id="PTHR12083">
    <property type="entry name" value="BIFUNCTIONAL POLYNUCLEOTIDE PHOSPHATASE/KINASE"/>
    <property type="match status" value="1"/>
</dbReference>
<dbReference type="Gene3D" id="3.40.50.1000">
    <property type="entry name" value="HAD superfamily/HAD-like"/>
    <property type="match status" value="1"/>
</dbReference>
<keyword evidence="2" id="KW-0808">Transferase</keyword>
<evidence type="ECO:0000256" key="1">
    <source>
        <dbReference type="SAM" id="MobiDB-lite"/>
    </source>
</evidence>
<dbReference type="AlphaFoldDB" id="W9CJY4"/>
<reference evidence="2 3" key="1">
    <citation type="journal article" date="2014" name="Genome Announc.">
        <title>Draft genome sequence of Sclerotinia borealis, a psychrophilic plant pathogenic fungus.</title>
        <authorList>
            <person name="Mardanov A.V."/>
            <person name="Beletsky A.V."/>
            <person name="Kadnikov V.V."/>
            <person name="Ignatov A.N."/>
            <person name="Ravin N.V."/>
        </authorList>
    </citation>
    <scope>NUCLEOTIDE SEQUENCE [LARGE SCALE GENOMIC DNA]</scope>
    <source>
        <strain evidence="3">F-4157</strain>
    </source>
</reference>
<protein>
    <submittedName>
        <fullName evidence="2">DNA kinase/phosphatase Pnk1</fullName>
    </submittedName>
</protein>